<dbReference type="PROSITE" id="PS50848">
    <property type="entry name" value="START"/>
    <property type="match status" value="1"/>
</dbReference>
<comment type="function">
    <text evidence="4">May be involved in the intracellular transport of sterols or other lipids. May bind cholesterol or other sterols.</text>
</comment>
<gene>
    <name evidence="7" type="primary">LOC100373688</name>
</gene>
<protein>
    <submittedName>
        <fullName evidence="7">StAR-related lipid transfer protein 6-like</fullName>
    </submittedName>
</protein>
<evidence type="ECO:0000256" key="2">
    <source>
        <dbReference type="ARBA" id="ARBA00023055"/>
    </source>
</evidence>
<evidence type="ECO:0000256" key="3">
    <source>
        <dbReference type="ARBA" id="ARBA00023121"/>
    </source>
</evidence>
<dbReference type="PANTHER" id="PTHR46374">
    <property type="entry name" value="PROTEIN CBG07384"/>
    <property type="match status" value="1"/>
</dbReference>
<keyword evidence="2" id="KW-0445">Lipid transport</keyword>
<evidence type="ECO:0000313" key="6">
    <source>
        <dbReference type="Proteomes" id="UP000694865"/>
    </source>
</evidence>
<dbReference type="Pfam" id="PF01852">
    <property type="entry name" value="START"/>
    <property type="match status" value="1"/>
</dbReference>
<feature type="domain" description="START" evidence="5">
    <location>
        <begin position="24"/>
        <end position="206"/>
    </location>
</feature>
<name>A0ABM0GZS3_SACKO</name>
<dbReference type="InterPro" id="IPR023393">
    <property type="entry name" value="START-like_dom_sf"/>
</dbReference>
<dbReference type="SMART" id="SM00234">
    <property type="entry name" value="START"/>
    <property type="match status" value="1"/>
</dbReference>
<dbReference type="PANTHER" id="PTHR46374:SF1">
    <property type="entry name" value="START DOMAIN-CONTAINING PROTEIN"/>
    <property type="match status" value="1"/>
</dbReference>
<dbReference type="SUPFAM" id="SSF55961">
    <property type="entry name" value="Bet v1-like"/>
    <property type="match status" value="1"/>
</dbReference>
<keyword evidence="6" id="KW-1185">Reference proteome</keyword>
<dbReference type="Gene3D" id="3.30.530.20">
    <property type="match status" value="1"/>
</dbReference>
<dbReference type="Proteomes" id="UP000694865">
    <property type="component" value="Unplaced"/>
</dbReference>
<sequence>MTDYKAIADGVIEKLFDFEKATDWIKSKETKEIKISYKQSQDFDGRMFKCEYVIDAPVEKVVDVIMDLEKHLKWDSSVKTITSVEKIDEEMGVFYTVTPSYLAGLISSRDTCDLIGVRHIPAKDIYVIYDVSVDHPACPPVKKYVRARNYPSGTLLYKVDGDPNKTRLIDMLQFELHLSPKSLIDRLMPSLIPTYASELSKGVKEL</sequence>
<accession>A0ABM0GZS3</accession>
<evidence type="ECO:0000313" key="7">
    <source>
        <dbReference type="RefSeq" id="XP_002741019.1"/>
    </source>
</evidence>
<organism evidence="6 7">
    <name type="scientific">Saccoglossus kowalevskii</name>
    <name type="common">Acorn worm</name>
    <dbReference type="NCBI Taxonomy" id="10224"/>
    <lineage>
        <taxon>Eukaryota</taxon>
        <taxon>Metazoa</taxon>
        <taxon>Hemichordata</taxon>
        <taxon>Enteropneusta</taxon>
        <taxon>Harrimaniidae</taxon>
        <taxon>Saccoglossus</taxon>
    </lineage>
</organism>
<evidence type="ECO:0000259" key="5">
    <source>
        <dbReference type="PROSITE" id="PS50848"/>
    </source>
</evidence>
<dbReference type="InterPro" id="IPR043556">
    <property type="entry name" value="StARD5/6"/>
</dbReference>
<dbReference type="InterPro" id="IPR002913">
    <property type="entry name" value="START_lipid-bd_dom"/>
</dbReference>
<evidence type="ECO:0000256" key="1">
    <source>
        <dbReference type="ARBA" id="ARBA00022448"/>
    </source>
</evidence>
<proteinExistence type="predicted"/>
<keyword evidence="1" id="KW-0813">Transport</keyword>
<dbReference type="RefSeq" id="XP_002741019.1">
    <property type="nucleotide sequence ID" value="XM_002740973.2"/>
</dbReference>
<evidence type="ECO:0000256" key="4">
    <source>
        <dbReference type="ARBA" id="ARBA00024750"/>
    </source>
</evidence>
<reference evidence="7" key="1">
    <citation type="submission" date="2025-08" db="UniProtKB">
        <authorList>
            <consortium name="RefSeq"/>
        </authorList>
    </citation>
    <scope>IDENTIFICATION</scope>
    <source>
        <tissue evidence="7">Testes</tissue>
    </source>
</reference>
<dbReference type="GeneID" id="100373688"/>
<keyword evidence="3" id="KW-0446">Lipid-binding</keyword>